<protein>
    <submittedName>
        <fullName evidence="1">Putative leucine-rich repeat domain, L domain-containing protein</fullName>
    </submittedName>
</protein>
<dbReference type="OMA" id="PRFITCE"/>
<comment type="caution">
    <text evidence="1">The sequence shown here is derived from an EMBL/GenBank/DDBJ whole genome shotgun (WGS) entry which is preliminary data.</text>
</comment>
<evidence type="ECO:0000313" key="1">
    <source>
        <dbReference type="EMBL" id="PRQ60067.1"/>
    </source>
</evidence>
<dbReference type="SUPFAM" id="SSF52047">
    <property type="entry name" value="RNI-like"/>
    <property type="match status" value="1"/>
</dbReference>
<name>A0A2P6SN01_ROSCH</name>
<dbReference type="EMBL" id="PDCK01000039">
    <property type="protein sequence ID" value="PRQ60067.1"/>
    <property type="molecule type" value="Genomic_DNA"/>
</dbReference>
<dbReference type="InterPro" id="IPR032675">
    <property type="entry name" value="LRR_dom_sf"/>
</dbReference>
<dbReference type="Proteomes" id="UP000238479">
    <property type="component" value="Chromosome 1"/>
</dbReference>
<sequence length="129" mass="15014">MVASEFQIASILVALPKLRVLSLRCSNVLQEHLIAILDSLHDLEILNISHCLLMETLPPLPDRPPRRRVLTQIDPLILDKASRLKKFITCMRFFSCIMCQRARKDKGYMRWYRNEPGLWKEDEVNSLAP</sequence>
<proteinExistence type="predicted"/>
<evidence type="ECO:0000313" key="2">
    <source>
        <dbReference type="Proteomes" id="UP000238479"/>
    </source>
</evidence>
<reference evidence="1 2" key="1">
    <citation type="journal article" date="2018" name="Nat. Genet.">
        <title>The Rosa genome provides new insights in the design of modern roses.</title>
        <authorList>
            <person name="Bendahmane M."/>
        </authorList>
    </citation>
    <scope>NUCLEOTIDE SEQUENCE [LARGE SCALE GENOMIC DNA]</scope>
    <source>
        <strain evidence="2">cv. Old Blush</strain>
    </source>
</reference>
<dbReference type="Gramene" id="PRQ60067">
    <property type="protein sequence ID" value="PRQ60067"/>
    <property type="gene ID" value="RchiOBHm_Chr1g0377071"/>
</dbReference>
<dbReference type="Gene3D" id="3.80.10.10">
    <property type="entry name" value="Ribonuclease Inhibitor"/>
    <property type="match status" value="1"/>
</dbReference>
<organism evidence="1 2">
    <name type="scientific">Rosa chinensis</name>
    <name type="common">China rose</name>
    <dbReference type="NCBI Taxonomy" id="74649"/>
    <lineage>
        <taxon>Eukaryota</taxon>
        <taxon>Viridiplantae</taxon>
        <taxon>Streptophyta</taxon>
        <taxon>Embryophyta</taxon>
        <taxon>Tracheophyta</taxon>
        <taxon>Spermatophyta</taxon>
        <taxon>Magnoliopsida</taxon>
        <taxon>eudicotyledons</taxon>
        <taxon>Gunneridae</taxon>
        <taxon>Pentapetalae</taxon>
        <taxon>rosids</taxon>
        <taxon>fabids</taxon>
        <taxon>Rosales</taxon>
        <taxon>Rosaceae</taxon>
        <taxon>Rosoideae</taxon>
        <taxon>Rosoideae incertae sedis</taxon>
        <taxon>Rosa</taxon>
    </lineage>
</organism>
<gene>
    <name evidence="1" type="ORF">RchiOBHm_Chr1g0377071</name>
</gene>
<keyword evidence="2" id="KW-1185">Reference proteome</keyword>
<dbReference type="AlphaFoldDB" id="A0A2P6SN01"/>
<accession>A0A2P6SN01</accession>